<dbReference type="InterPro" id="IPR004437">
    <property type="entry name" value="ParB/RepB/Spo0J"/>
</dbReference>
<dbReference type="Proteomes" id="UP000321258">
    <property type="component" value="Unassembled WGS sequence"/>
</dbReference>
<evidence type="ECO:0000313" key="4">
    <source>
        <dbReference type="EMBL" id="GEP00597.1"/>
    </source>
</evidence>
<dbReference type="AlphaFoldDB" id="A0A512ISB4"/>
<dbReference type="InterPro" id="IPR037972">
    <property type="entry name" value="RepB_N"/>
</dbReference>
<dbReference type="Pfam" id="PF02195">
    <property type="entry name" value="ParB_N"/>
    <property type="match status" value="1"/>
</dbReference>
<organism evidence="4 5">
    <name type="scientific">Methylobacterium haplocladii</name>
    <dbReference type="NCBI Taxonomy" id="1176176"/>
    <lineage>
        <taxon>Bacteria</taxon>
        <taxon>Pseudomonadati</taxon>
        <taxon>Pseudomonadota</taxon>
        <taxon>Alphaproteobacteria</taxon>
        <taxon>Hyphomicrobiales</taxon>
        <taxon>Methylobacteriaceae</taxon>
        <taxon>Methylobacterium</taxon>
    </lineage>
</organism>
<dbReference type="Gene3D" id="3.90.1530.30">
    <property type="match status" value="1"/>
</dbReference>
<dbReference type="GO" id="GO:0005694">
    <property type="term" value="C:chromosome"/>
    <property type="evidence" value="ECO:0007669"/>
    <property type="project" value="TreeGrafter"/>
</dbReference>
<reference evidence="4 5" key="1">
    <citation type="submission" date="2019-07" db="EMBL/GenBank/DDBJ databases">
        <title>Whole genome shotgun sequence of Methylobacterium haplocladii NBRC 107714.</title>
        <authorList>
            <person name="Hosoyama A."/>
            <person name="Uohara A."/>
            <person name="Ohji S."/>
            <person name="Ichikawa N."/>
        </authorList>
    </citation>
    <scope>NUCLEOTIDE SEQUENCE [LARGE SCALE GENOMIC DNA]</scope>
    <source>
        <strain evidence="4 5">NBRC 107714</strain>
    </source>
</reference>
<feature type="domain" description="ParB-like N-terminal" evidence="3">
    <location>
        <begin position="88"/>
        <end position="180"/>
    </location>
</feature>
<dbReference type="NCBIfam" id="TIGR03454">
    <property type="entry name" value="partition_RepB"/>
    <property type="match status" value="1"/>
</dbReference>
<dbReference type="PANTHER" id="PTHR33375:SF1">
    <property type="entry name" value="CHROMOSOME-PARTITIONING PROTEIN PARB-RELATED"/>
    <property type="match status" value="1"/>
</dbReference>
<dbReference type="NCBIfam" id="TIGR00180">
    <property type="entry name" value="parB_part"/>
    <property type="match status" value="1"/>
</dbReference>
<dbReference type="InterPro" id="IPR050336">
    <property type="entry name" value="Chromosome_partition/occlusion"/>
</dbReference>
<dbReference type="GO" id="GO:0007059">
    <property type="term" value="P:chromosome segregation"/>
    <property type="evidence" value="ECO:0007669"/>
    <property type="project" value="TreeGrafter"/>
</dbReference>
<dbReference type="PANTHER" id="PTHR33375">
    <property type="entry name" value="CHROMOSOME-PARTITIONING PROTEIN PARB-RELATED"/>
    <property type="match status" value="1"/>
</dbReference>
<dbReference type="GO" id="GO:0003677">
    <property type="term" value="F:DNA binding"/>
    <property type="evidence" value="ECO:0007669"/>
    <property type="project" value="InterPro"/>
</dbReference>
<dbReference type="Gene3D" id="1.10.10.2830">
    <property type="match status" value="1"/>
</dbReference>
<dbReference type="SUPFAM" id="SSF110849">
    <property type="entry name" value="ParB/Sulfiredoxin"/>
    <property type="match status" value="1"/>
</dbReference>
<dbReference type="OrthoDB" id="7908920at2"/>
<dbReference type="InterPro" id="IPR036086">
    <property type="entry name" value="ParB/Sulfiredoxin_sf"/>
</dbReference>
<dbReference type="InterPro" id="IPR017819">
    <property type="entry name" value="Plasmid_partition_RepB"/>
</dbReference>
<dbReference type="SMART" id="SM00470">
    <property type="entry name" value="ParB"/>
    <property type="match status" value="1"/>
</dbReference>
<accession>A0A512ISB4</accession>
<evidence type="ECO:0000256" key="1">
    <source>
        <dbReference type="ARBA" id="ARBA00006295"/>
    </source>
</evidence>
<feature type="region of interest" description="Disordered" evidence="2">
    <location>
        <begin position="1"/>
        <end position="63"/>
    </location>
</feature>
<dbReference type="EMBL" id="BJZT01000032">
    <property type="protein sequence ID" value="GEP00597.1"/>
    <property type="molecule type" value="Genomic_DNA"/>
</dbReference>
<gene>
    <name evidence="4" type="primary">repB</name>
    <name evidence="4" type="ORF">MHA02_29840</name>
</gene>
<dbReference type="CDD" id="cd16405">
    <property type="entry name" value="RepB_like_N"/>
    <property type="match status" value="1"/>
</dbReference>
<proteinExistence type="inferred from homology"/>
<dbReference type="RefSeq" id="WP_147080015.1">
    <property type="nucleotide sequence ID" value="NZ_BJZT01000032.1"/>
</dbReference>
<evidence type="ECO:0000313" key="5">
    <source>
        <dbReference type="Proteomes" id="UP000321258"/>
    </source>
</evidence>
<feature type="region of interest" description="Disordered" evidence="2">
    <location>
        <begin position="346"/>
        <end position="366"/>
    </location>
</feature>
<comment type="similarity">
    <text evidence="1">Belongs to the ParB family.</text>
</comment>
<dbReference type="InterPro" id="IPR003115">
    <property type="entry name" value="ParB_N"/>
</dbReference>
<sequence>MSRKANLSALLAGKTAPAPGPQTDAPAGNLAAAKITPAPTDKPDLAAAKKAPPDWSARPRSGAIRGMEATLRTLADGPGRPEDGTSVVELDPTLLDPSMVVDRVADPGDPSFAALVDSMRDGGQQVPILVRRHPQSTGRFQIAYGHRRWRAAAELGRPVRALIKPLTDDELVVAQGKENLERRDLSYIERALFAARMEAQGFKRETIWSAMGTVESEISRYVAIVANVPEHLIAAIGPAPKIGRPRWVAFSDRLRAVGAGLAEAAVAEPGFAEKATDDRFAAVFAALTAKPAAKAQRPQVWKDPRGRKVARVERSGGRFILSIDETLAPRLGPALFERLPEILAALEAGEDEPVPQREPKGDRPPE</sequence>
<dbReference type="Pfam" id="PF07506">
    <property type="entry name" value="RepB"/>
    <property type="match status" value="1"/>
</dbReference>
<dbReference type="InterPro" id="IPR011111">
    <property type="entry name" value="Plasmid_RepB"/>
</dbReference>
<evidence type="ECO:0000256" key="2">
    <source>
        <dbReference type="SAM" id="MobiDB-lite"/>
    </source>
</evidence>
<comment type="caution">
    <text evidence="4">The sequence shown here is derived from an EMBL/GenBank/DDBJ whole genome shotgun (WGS) entry which is preliminary data.</text>
</comment>
<feature type="compositionally biased region" description="Low complexity" evidence="2">
    <location>
        <begin position="45"/>
        <end position="54"/>
    </location>
</feature>
<dbReference type="SUPFAM" id="SSF109709">
    <property type="entry name" value="KorB DNA-binding domain-like"/>
    <property type="match status" value="1"/>
</dbReference>
<evidence type="ECO:0000259" key="3">
    <source>
        <dbReference type="SMART" id="SM00470"/>
    </source>
</evidence>
<protein>
    <submittedName>
        <fullName evidence="4">Plasmid partitioning protein RepB</fullName>
    </submittedName>
</protein>
<keyword evidence="5" id="KW-1185">Reference proteome</keyword>
<name>A0A512ISB4_9HYPH</name>
<feature type="compositionally biased region" description="Basic and acidic residues" evidence="2">
    <location>
        <begin position="354"/>
        <end position="366"/>
    </location>
</feature>